<gene>
    <name evidence="1" type="ORF">GCM10008957_27510</name>
</gene>
<reference evidence="1" key="1">
    <citation type="journal article" date="2014" name="Int. J. Syst. Evol. Microbiol.">
        <title>Complete genome sequence of Corynebacterium casei LMG S-19264T (=DSM 44701T), isolated from a smear-ripened cheese.</title>
        <authorList>
            <consortium name="US DOE Joint Genome Institute (JGI-PGF)"/>
            <person name="Walter F."/>
            <person name="Albersmeier A."/>
            <person name="Kalinowski J."/>
            <person name="Ruckert C."/>
        </authorList>
    </citation>
    <scope>NUCLEOTIDE SEQUENCE</scope>
    <source>
        <strain evidence="1">JCM 31311</strain>
    </source>
</reference>
<proteinExistence type="predicted"/>
<evidence type="ECO:0000313" key="1">
    <source>
        <dbReference type="EMBL" id="GGR13055.1"/>
    </source>
</evidence>
<protein>
    <submittedName>
        <fullName evidence="1">Uncharacterized protein</fullName>
    </submittedName>
</protein>
<reference evidence="1" key="2">
    <citation type="submission" date="2020-09" db="EMBL/GenBank/DDBJ databases">
        <authorList>
            <person name="Sun Q."/>
            <person name="Ohkuma M."/>
        </authorList>
    </citation>
    <scope>NUCLEOTIDE SEQUENCE</scope>
    <source>
        <strain evidence="1">JCM 31311</strain>
    </source>
</reference>
<dbReference type="Proteomes" id="UP000603865">
    <property type="component" value="Unassembled WGS sequence"/>
</dbReference>
<keyword evidence="2" id="KW-1185">Reference proteome</keyword>
<dbReference type="RefSeq" id="WP_189091090.1">
    <property type="nucleotide sequence ID" value="NZ_BMQL01000015.1"/>
</dbReference>
<dbReference type="EMBL" id="BMQL01000015">
    <property type="protein sequence ID" value="GGR13055.1"/>
    <property type="molecule type" value="Genomic_DNA"/>
</dbReference>
<accession>A0A918F7P0</accession>
<sequence length="73" mass="8088">MPQTLLARTAPVARPLPTDLGWTLMVIARQVAVFKHLPRLTAAERILDALPMSDGRFALDQHDSLQSILAQLE</sequence>
<comment type="caution">
    <text evidence="1">The sequence shown here is derived from an EMBL/GenBank/DDBJ whole genome shotgun (WGS) entry which is preliminary data.</text>
</comment>
<organism evidence="1 2">
    <name type="scientific">Deinococcus ruber</name>
    <dbReference type="NCBI Taxonomy" id="1848197"/>
    <lineage>
        <taxon>Bacteria</taxon>
        <taxon>Thermotogati</taxon>
        <taxon>Deinococcota</taxon>
        <taxon>Deinococci</taxon>
        <taxon>Deinococcales</taxon>
        <taxon>Deinococcaceae</taxon>
        <taxon>Deinococcus</taxon>
    </lineage>
</organism>
<name>A0A918F7P0_9DEIO</name>
<dbReference type="AlphaFoldDB" id="A0A918F7P0"/>
<evidence type="ECO:0000313" key="2">
    <source>
        <dbReference type="Proteomes" id="UP000603865"/>
    </source>
</evidence>